<keyword evidence="3" id="KW-0503">Monooxygenase</keyword>
<dbReference type="PANTHER" id="PTHR43539:SF91">
    <property type="entry name" value="FAD-DEPENDENT URATE HYDROXYLASE"/>
    <property type="match status" value="1"/>
</dbReference>
<evidence type="ECO:0000259" key="2">
    <source>
        <dbReference type="PROSITE" id="PS50206"/>
    </source>
</evidence>
<evidence type="ECO:0000313" key="3">
    <source>
        <dbReference type="EMBL" id="MXN19656.1"/>
    </source>
</evidence>
<dbReference type="GO" id="GO:0004497">
    <property type="term" value="F:monooxygenase activity"/>
    <property type="evidence" value="ECO:0007669"/>
    <property type="project" value="UniProtKB-KW"/>
</dbReference>
<feature type="domain" description="Rhodanese" evidence="2">
    <location>
        <begin position="44"/>
        <end position="78"/>
    </location>
</feature>
<gene>
    <name evidence="3" type="ORF">GR170_17620</name>
</gene>
<dbReference type="SUPFAM" id="SSF51905">
    <property type="entry name" value="FAD/NAD(P)-binding domain"/>
    <property type="match status" value="1"/>
</dbReference>
<name>A0A6L7G8B1_9RHOB</name>
<reference evidence="3 4" key="1">
    <citation type="submission" date="2019-12" db="EMBL/GenBank/DDBJ databases">
        <authorList>
            <person name="Li M."/>
        </authorList>
    </citation>
    <scope>NUCLEOTIDE SEQUENCE [LARGE SCALE GENOMIC DNA]</scope>
    <source>
        <strain evidence="3 4">GBMRC 2024</strain>
    </source>
</reference>
<dbReference type="InterPro" id="IPR036188">
    <property type="entry name" value="FAD/NAD-bd_sf"/>
</dbReference>
<dbReference type="InterPro" id="IPR001763">
    <property type="entry name" value="Rhodanese-like_dom"/>
</dbReference>
<dbReference type="PANTHER" id="PTHR43539">
    <property type="entry name" value="FLAVIN-BINDING MONOOXYGENASE-LIKE PROTEIN (AFU_ORTHOLOGUE AFUA_4G09220)"/>
    <property type="match status" value="1"/>
</dbReference>
<dbReference type="Gene3D" id="3.50.50.60">
    <property type="entry name" value="FAD/NAD(P)-binding domain"/>
    <property type="match status" value="1"/>
</dbReference>
<keyword evidence="4" id="KW-1185">Reference proteome</keyword>
<proteinExistence type="predicted"/>
<evidence type="ECO:0000256" key="1">
    <source>
        <dbReference type="ARBA" id="ARBA00023002"/>
    </source>
</evidence>
<accession>A0A6L7G8B1</accession>
<keyword evidence="1" id="KW-0560">Oxidoreductase</keyword>
<evidence type="ECO:0000313" key="4">
    <source>
        <dbReference type="Proteomes" id="UP000477911"/>
    </source>
</evidence>
<dbReference type="Pfam" id="PF13454">
    <property type="entry name" value="NAD_binding_9"/>
    <property type="match status" value="1"/>
</dbReference>
<protein>
    <submittedName>
        <fullName evidence="3">SidA/IucD/PvdA family monooxygenase</fullName>
    </submittedName>
</protein>
<dbReference type="InterPro" id="IPR038732">
    <property type="entry name" value="HpyO/CreE_NAD-binding"/>
</dbReference>
<sequence length="475" mass="51543">MSQQGKEADCPALSALEARIPVELEQVQALPDPWIDGASGQVPVVICGAGMSGLGLAFALRRAGVADVRVIDARPAGREGPWITSARMKTLRSPKHLSSLDLGIPSLTMRAWYEARYGAPAWAALERPSKEDWMRYLLWFRRVSGIAVQNDTRLCAIAPAQGGLRLTLEGPEGVTQLGAARLVLATGLDGGGGPHVPPEVARALPRARYTHSAEEAEDGRLKGLRVAVLGGQTSAFDWSVTALEQGAAQVVQFGREAHLPRTEALAWMAFPGFMTSFPDLPPEVRFRFMQQYFRCKIPPTQDQYDRAIGDPAFRYLPGSGTCRFAMEGAQIRIANAHGTFHADHLLLGTGYRYDPALRPELHSLQGLFTTWGTRLPEAAADPFIAAHPYLGPGFELLPQAPGADWITRVHLYNAAALPSLGPISNGITGFRYGVPRLVRALVTGLFAARADAFLSAFEAFEAPHFDPRPPRERSA</sequence>
<dbReference type="InterPro" id="IPR050982">
    <property type="entry name" value="Auxin_biosynth/cation_transpt"/>
</dbReference>
<comment type="caution">
    <text evidence="3">The sequence shown here is derived from an EMBL/GenBank/DDBJ whole genome shotgun (WGS) entry which is preliminary data.</text>
</comment>
<dbReference type="GO" id="GO:0050660">
    <property type="term" value="F:flavin adenine dinucleotide binding"/>
    <property type="evidence" value="ECO:0007669"/>
    <property type="project" value="TreeGrafter"/>
</dbReference>
<dbReference type="EMBL" id="WUMU01000019">
    <property type="protein sequence ID" value="MXN19656.1"/>
    <property type="molecule type" value="Genomic_DNA"/>
</dbReference>
<dbReference type="Proteomes" id="UP000477911">
    <property type="component" value="Unassembled WGS sequence"/>
</dbReference>
<dbReference type="AlphaFoldDB" id="A0A6L7G8B1"/>
<dbReference type="PROSITE" id="PS50206">
    <property type="entry name" value="RHODANESE_3"/>
    <property type="match status" value="1"/>
</dbReference>
<organism evidence="3 4">
    <name type="scientific">Pseudooceanicola albus</name>
    <dbReference type="NCBI Taxonomy" id="2692189"/>
    <lineage>
        <taxon>Bacteria</taxon>
        <taxon>Pseudomonadati</taxon>
        <taxon>Pseudomonadota</taxon>
        <taxon>Alphaproteobacteria</taxon>
        <taxon>Rhodobacterales</taxon>
        <taxon>Paracoccaceae</taxon>
        <taxon>Pseudooceanicola</taxon>
    </lineage>
</organism>
<dbReference type="RefSeq" id="WP_160895772.1">
    <property type="nucleotide sequence ID" value="NZ_WUMU01000019.1"/>
</dbReference>